<reference evidence="2 3" key="1">
    <citation type="submission" date="2019-05" db="EMBL/GenBank/DDBJ databases">
        <title>Mikania micrantha, genome provides insights into the molecular mechanism of rapid growth.</title>
        <authorList>
            <person name="Liu B."/>
        </authorList>
    </citation>
    <scope>NUCLEOTIDE SEQUENCE [LARGE SCALE GENOMIC DNA]</scope>
    <source>
        <strain evidence="2">NLD-2019</strain>
        <tissue evidence="2">Leaf</tissue>
    </source>
</reference>
<feature type="region of interest" description="Disordered" evidence="1">
    <location>
        <begin position="59"/>
        <end position="168"/>
    </location>
</feature>
<accession>A0A5N6P0D3</accession>
<evidence type="ECO:0000313" key="2">
    <source>
        <dbReference type="EMBL" id="KAD5802689.1"/>
    </source>
</evidence>
<sequence length="168" mass="19343">MENLETFWKMTSSRHARAICPSVALREGSRSKPVNFFCRNPAIFTYPLSRASMHEASNVDDDMPPCNNIDVESTMHDPSMHVEPHAEPNFEESQTTEQDIPLGGEAPSDEPIDHNINEQEPHDNASHVPHTAREKRNKSVPKRLQEYEVRLPRRYNTRHPTPIKTPRR</sequence>
<dbReference type="AlphaFoldDB" id="A0A5N6P0D3"/>
<evidence type="ECO:0000313" key="3">
    <source>
        <dbReference type="Proteomes" id="UP000326396"/>
    </source>
</evidence>
<proteinExistence type="predicted"/>
<name>A0A5N6P0D3_9ASTR</name>
<gene>
    <name evidence="2" type="ORF">E3N88_14049</name>
</gene>
<keyword evidence="3" id="KW-1185">Reference proteome</keyword>
<comment type="caution">
    <text evidence="2">The sequence shown here is derived from an EMBL/GenBank/DDBJ whole genome shotgun (WGS) entry which is preliminary data.</text>
</comment>
<evidence type="ECO:0000256" key="1">
    <source>
        <dbReference type="SAM" id="MobiDB-lite"/>
    </source>
</evidence>
<organism evidence="2 3">
    <name type="scientific">Mikania micrantha</name>
    <name type="common">bitter vine</name>
    <dbReference type="NCBI Taxonomy" id="192012"/>
    <lineage>
        <taxon>Eukaryota</taxon>
        <taxon>Viridiplantae</taxon>
        <taxon>Streptophyta</taxon>
        <taxon>Embryophyta</taxon>
        <taxon>Tracheophyta</taxon>
        <taxon>Spermatophyta</taxon>
        <taxon>Magnoliopsida</taxon>
        <taxon>eudicotyledons</taxon>
        <taxon>Gunneridae</taxon>
        <taxon>Pentapetalae</taxon>
        <taxon>asterids</taxon>
        <taxon>campanulids</taxon>
        <taxon>Asterales</taxon>
        <taxon>Asteraceae</taxon>
        <taxon>Asteroideae</taxon>
        <taxon>Heliantheae alliance</taxon>
        <taxon>Eupatorieae</taxon>
        <taxon>Mikania</taxon>
    </lineage>
</organism>
<dbReference type="Proteomes" id="UP000326396">
    <property type="component" value="Linkage Group LG15"/>
</dbReference>
<dbReference type="EMBL" id="SZYD01000007">
    <property type="protein sequence ID" value="KAD5802689.1"/>
    <property type="molecule type" value="Genomic_DNA"/>
</dbReference>
<protein>
    <submittedName>
        <fullName evidence="2">Uncharacterized protein</fullName>
    </submittedName>
</protein>
<feature type="compositionally biased region" description="Basic and acidic residues" evidence="1">
    <location>
        <begin position="111"/>
        <end position="125"/>
    </location>
</feature>
<feature type="compositionally biased region" description="Basic and acidic residues" evidence="1">
    <location>
        <begin position="73"/>
        <end position="88"/>
    </location>
</feature>